<gene>
    <name evidence="1" type="ORF">N869_12850</name>
</gene>
<protein>
    <recommendedName>
        <fullName evidence="3">Methionine synthase</fullName>
    </recommendedName>
</protein>
<keyword evidence="2" id="KW-1185">Reference proteome</keyword>
<sequence>MTGVTLLGPWPGTGAAHAQRTALEILTEVPDTVEGLPAVVQLPARGPWAESVPRTAALLTDMPVDLGPHGWQLADRPGADLERTRSLIREDLEVLAAVAHGYRGPLVVSVRGPWTLAAVLYLARGDRVLSDHGACRDLVQSLAEGCAAMVTQLREAVPGSAVTLVVREPMLPDVLAGTLSTFSGRGRIPAVPSRDVDDGLVAAVRAARAAGAVQVVAHGGGRFASRALRALSASGA</sequence>
<dbReference type="RefSeq" id="WP_035058809.1">
    <property type="nucleotide sequence ID" value="NZ_AXCZ01000034.1"/>
</dbReference>
<dbReference type="EMBL" id="AXCZ01000034">
    <property type="protein sequence ID" value="KGM13582.1"/>
    <property type="molecule type" value="Genomic_DNA"/>
</dbReference>
<evidence type="ECO:0000313" key="2">
    <source>
        <dbReference type="Proteomes" id="UP000054314"/>
    </source>
</evidence>
<evidence type="ECO:0000313" key="1">
    <source>
        <dbReference type="EMBL" id="KGM13582.1"/>
    </source>
</evidence>
<comment type="caution">
    <text evidence="1">The sequence shown here is derived from an EMBL/GenBank/DDBJ whole genome shotgun (WGS) entry which is preliminary data.</text>
</comment>
<organism evidence="1 2">
    <name type="scientific">Cellulomonas bogoriensis 69B4 = DSM 16987</name>
    <dbReference type="NCBI Taxonomy" id="1386082"/>
    <lineage>
        <taxon>Bacteria</taxon>
        <taxon>Bacillati</taxon>
        <taxon>Actinomycetota</taxon>
        <taxon>Actinomycetes</taxon>
        <taxon>Micrococcales</taxon>
        <taxon>Cellulomonadaceae</taxon>
        <taxon>Cellulomonas</taxon>
    </lineage>
</organism>
<feature type="non-terminal residue" evidence="1">
    <location>
        <position position="236"/>
    </location>
</feature>
<proteinExistence type="predicted"/>
<reference evidence="1 2" key="1">
    <citation type="submission" date="2013-08" db="EMBL/GenBank/DDBJ databases">
        <title>Genome sequencing of Cellulomonas bogoriensis 69B4.</title>
        <authorList>
            <person name="Chen F."/>
            <person name="Li Y."/>
            <person name="Wang G."/>
        </authorList>
    </citation>
    <scope>NUCLEOTIDE SEQUENCE [LARGE SCALE GENOMIC DNA]</scope>
    <source>
        <strain evidence="1 2">69B4</strain>
    </source>
</reference>
<dbReference type="AlphaFoldDB" id="A0A0A0C0T6"/>
<evidence type="ECO:0008006" key="3">
    <source>
        <dbReference type="Google" id="ProtNLM"/>
    </source>
</evidence>
<dbReference type="Proteomes" id="UP000054314">
    <property type="component" value="Unassembled WGS sequence"/>
</dbReference>
<name>A0A0A0C0T6_9CELL</name>
<accession>A0A0A0C0T6</accession>
<dbReference type="OrthoDB" id="5242426at2"/>